<sequence length="94" mass="10773">MKKTISKGLMEQQKHDTLLFIDKLPTATTMNDVIQEEFIRRDGLKIKATKYTFPYDQLDDIIERIKEIVIEILIASSNSTIVCGNFIEKSIAPI</sequence>
<dbReference type="EMBL" id="SNRW01000852">
    <property type="protein sequence ID" value="KAA6398929.1"/>
    <property type="molecule type" value="Genomic_DNA"/>
</dbReference>
<accession>A0A5J4WXG9</accession>
<name>A0A5J4WXG9_9EUKA</name>
<reference evidence="1 2" key="1">
    <citation type="submission" date="2019-03" db="EMBL/GenBank/DDBJ databases">
        <title>Single cell metagenomics reveals metabolic interactions within the superorganism composed of flagellate Streblomastix strix and complex community of Bacteroidetes bacteria on its surface.</title>
        <authorList>
            <person name="Treitli S.C."/>
            <person name="Kolisko M."/>
            <person name="Husnik F."/>
            <person name="Keeling P."/>
            <person name="Hampl V."/>
        </authorList>
    </citation>
    <scope>NUCLEOTIDE SEQUENCE [LARGE SCALE GENOMIC DNA]</scope>
    <source>
        <strain evidence="1">ST1C</strain>
    </source>
</reference>
<evidence type="ECO:0000313" key="1">
    <source>
        <dbReference type="EMBL" id="KAA6398929.1"/>
    </source>
</evidence>
<proteinExistence type="predicted"/>
<dbReference type="AlphaFoldDB" id="A0A5J4WXG9"/>
<evidence type="ECO:0000313" key="2">
    <source>
        <dbReference type="Proteomes" id="UP000324800"/>
    </source>
</evidence>
<protein>
    <submittedName>
        <fullName evidence="1">Uncharacterized protein</fullName>
    </submittedName>
</protein>
<comment type="caution">
    <text evidence="1">The sequence shown here is derived from an EMBL/GenBank/DDBJ whole genome shotgun (WGS) entry which is preliminary data.</text>
</comment>
<organism evidence="1 2">
    <name type="scientific">Streblomastix strix</name>
    <dbReference type="NCBI Taxonomy" id="222440"/>
    <lineage>
        <taxon>Eukaryota</taxon>
        <taxon>Metamonada</taxon>
        <taxon>Preaxostyla</taxon>
        <taxon>Oxymonadida</taxon>
        <taxon>Streblomastigidae</taxon>
        <taxon>Streblomastix</taxon>
    </lineage>
</organism>
<dbReference type="Proteomes" id="UP000324800">
    <property type="component" value="Unassembled WGS sequence"/>
</dbReference>
<gene>
    <name evidence="1" type="ORF">EZS28_005549</name>
</gene>